<reference evidence="1" key="1">
    <citation type="submission" date="2021-06" db="EMBL/GenBank/DDBJ databases">
        <authorList>
            <person name="Kallberg Y."/>
            <person name="Tangrot J."/>
            <person name="Rosling A."/>
        </authorList>
    </citation>
    <scope>NUCLEOTIDE SEQUENCE</scope>
    <source>
        <strain evidence="1">IL203A</strain>
    </source>
</reference>
<keyword evidence="2" id="KW-1185">Reference proteome</keyword>
<dbReference type="EMBL" id="CAJVPU010036736">
    <property type="protein sequence ID" value="CAG8730890.1"/>
    <property type="molecule type" value="Genomic_DNA"/>
</dbReference>
<organism evidence="1 2">
    <name type="scientific">Dentiscutata heterogama</name>
    <dbReference type="NCBI Taxonomy" id="1316150"/>
    <lineage>
        <taxon>Eukaryota</taxon>
        <taxon>Fungi</taxon>
        <taxon>Fungi incertae sedis</taxon>
        <taxon>Mucoromycota</taxon>
        <taxon>Glomeromycotina</taxon>
        <taxon>Glomeromycetes</taxon>
        <taxon>Diversisporales</taxon>
        <taxon>Gigasporaceae</taxon>
        <taxon>Dentiscutata</taxon>
    </lineage>
</organism>
<evidence type="ECO:0000313" key="2">
    <source>
        <dbReference type="Proteomes" id="UP000789702"/>
    </source>
</evidence>
<protein>
    <submittedName>
        <fullName evidence="1">10265_t:CDS:1</fullName>
    </submittedName>
</protein>
<sequence length="90" mass="10750">KLLKKFFKKQQKEVGDTWDCGDEKPFHENRSSLSTNKEEKFLISSLLIKSKNQFQIEVFKAIYEKEYIVFTRYEDFEDCLTRNNIVSSSL</sequence>
<comment type="caution">
    <text evidence="1">The sequence shown here is derived from an EMBL/GenBank/DDBJ whole genome shotgun (WGS) entry which is preliminary data.</text>
</comment>
<feature type="non-terminal residue" evidence="1">
    <location>
        <position position="1"/>
    </location>
</feature>
<evidence type="ECO:0000313" key="1">
    <source>
        <dbReference type="EMBL" id="CAG8730890.1"/>
    </source>
</evidence>
<dbReference type="Proteomes" id="UP000789702">
    <property type="component" value="Unassembled WGS sequence"/>
</dbReference>
<gene>
    <name evidence="1" type="ORF">DHETER_LOCUS13433</name>
</gene>
<proteinExistence type="predicted"/>
<accession>A0ACA9Q056</accession>
<name>A0ACA9Q056_9GLOM</name>